<dbReference type="PROSITE" id="PS51186">
    <property type="entry name" value="GNAT"/>
    <property type="match status" value="1"/>
</dbReference>
<sequence>MHTIERLSPEEFGRHVEELGGLLADVVAGGASVGFLAPFDRRAAADWWRERQPEVADGRLTVWVARGPSGIAGTVSLSLPPQANAAHRGEIVKLMVHPDARGRGLGRALLRTAEQGAAQAGLTLLLLDTVAGSPADHLYGSAGWTRYGVVPGYATDPNGVPEDAGFYYKRLV</sequence>
<dbReference type="InterPro" id="IPR000182">
    <property type="entry name" value="GNAT_dom"/>
</dbReference>
<dbReference type="CDD" id="cd04301">
    <property type="entry name" value="NAT_SF"/>
    <property type="match status" value="1"/>
</dbReference>
<evidence type="ECO:0000256" key="1">
    <source>
        <dbReference type="ARBA" id="ARBA00022679"/>
    </source>
</evidence>
<keyword evidence="2" id="KW-0012">Acyltransferase</keyword>
<accession>A0A543IY84</accession>
<evidence type="ECO:0000259" key="3">
    <source>
        <dbReference type="PROSITE" id="PS51186"/>
    </source>
</evidence>
<dbReference type="AlphaFoldDB" id="A0A543IY84"/>
<dbReference type="InterPro" id="IPR050832">
    <property type="entry name" value="Bact_Acetyltransf"/>
</dbReference>
<dbReference type="EMBL" id="VFPQ01000001">
    <property type="protein sequence ID" value="TQM75535.1"/>
    <property type="molecule type" value="Genomic_DNA"/>
</dbReference>
<organism evidence="4 5">
    <name type="scientific">Thermopolyspora flexuosa</name>
    <dbReference type="NCBI Taxonomy" id="103836"/>
    <lineage>
        <taxon>Bacteria</taxon>
        <taxon>Bacillati</taxon>
        <taxon>Actinomycetota</taxon>
        <taxon>Actinomycetes</taxon>
        <taxon>Streptosporangiales</taxon>
        <taxon>Streptosporangiaceae</taxon>
        <taxon>Thermopolyspora</taxon>
    </lineage>
</organism>
<dbReference type="RefSeq" id="WP_229788169.1">
    <property type="nucleotide sequence ID" value="NZ_BMPV01000001.1"/>
</dbReference>
<proteinExistence type="predicted"/>
<keyword evidence="1 4" id="KW-0808">Transferase</keyword>
<dbReference type="Gene3D" id="3.40.630.30">
    <property type="match status" value="1"/>
</dbReference>
<feature type="domain" description="N-acetyltransferase" evidence="3">
    <location>
        <begin position="2"/>
        <end position="172"/>
    </location>
</feature>
<protein>
    <submittedName>
        <fullName evidence="4">Acetyltransferase (GNAT) family protein</fullName>
    </submittedName>
</protein>
<dbReference type="Proteomes" id="UP000319213">
    <property type="component" value="Unassembled WGS sequence"/>
</dbReference>
<dbReference type="PANTHER" id="PTHR43877">
    <property type="entry name" value="AMINOALKYLPHOSPHONATE N-ACETYLTRANSFERASE-RELATED-RELATED"/>
    <property type="match status" value="1"/>
</dbReference>
<gene>
    <name evidence="4" type="ORF">FHX40_2245</name>
</gene>
<evidence type="ECO:0000313" key="4">
    <source>
        <dbReference type="EMBL" id="TQM75535.1"/>
    </source>
</evidence>
<dbReference type="InterPro" id="IPR016181">
    <property type="entry name" value="Acyl_CoA_acyltransferase"/>
</dbReference>
<reference evidence="4 5" key="1">
    <citation type="submission" date="2019-06" db="EMBL/GenBank/DDBJ databases">
        <title>Sequencing the genomes of 1000 actinobacteria strains.</title>
        <authorList>
            <person name="Klenk H.-P."/>
        </authorList>
    </citation>
    <scope>NUCLEOTIDE SEQUENCE [LARGE SCALE GENOMIC DNA]</scope>
    <source>
        <strain evidence="4 5">DSM 43186</strain>
    </source>
</reference>
<keyword evidence="5" id="KW-1185">Reference proteome</keyword>
<dbReference type="Pfam" id="PF00583">
    <property type="entry name" value="Acetyltransf_1"/>
    <property type="match status" value="1"/>
</dbReference>
<dbReference type="PANTHER" id="PTHR43877:SF2">
    <property type="entry name" value="AMINOALKYLPHOSPHONATE N-ACETYLTRANSFERASE-RELATED"/>
    <property type="match status" value="1"/>
</dbReference>
<evidence type="ECO:0000313" key="5">
    <source>
        <dbReference type="Proteomes" id="UP000319213"/>
    </source>
</evidence>
<evidence type="ECO:0000256" key="2">
    <source>
        <dbReference type="ARBA" id="ARBA00023315"/>
    </source>
</evidence>
<comment type="caution">
    <text evidence="4">The sequence shown here is derived from an EMBL/GenBank/DDBJ whole genome shotgun (WGS) entry which is preliminary data.</text>
</comment>
<name>A0A543IY84_9ACTN</name>
<dbReference type="GO" id="GO:0016747">
    <property type="term" value="F:acyltransferase activity, transferring groups other than amino-acyl groups"/>
    <property type="evidence" value="ECO:0007669"/>
    <property type="project" value="InterPro"/>
</dbReference>
<dbReference type="SUPFAM" id="SSF55729">
    <property type="entry name" value="Acyl-CoA N-acyltransferases (Nat)"/>
    <property type="match status" value="1"/>
</dbReference>